<keyword evidence="1 3" id="KW-0820">tRNA-binding</keyword>
<feature type="domain" description="TRNA-binding" evidence="4">
    <location>
        <begin position="8"/>
        <end position="112"/>
    </location>
</feature>
<name>A0A150XFU9_9BACT</name>
<dbReference type="GO" id="GO:0000049">
    <property type="term" value="F:tRNA binding"/>
    <property type="evidence" value="ECO:0007669"/>
    <property type="project" value="UniProtKB-UniRule"/>
</dbReference>
<keyword evidence="6" id="KW-1185">Reference proteome</keyword>
<dbReference type="NCBIfam" id="NF007495">
    <property type="entry name" value="PRK10089.1-4"/>
    <property type="match status" value="1"/>
</dbReference>
<gene>
    <name evidence="5" type="ORF">AWW68_02170</name>
</gene>
<sequence length="112" mass="12486">MELIEWKDFEKVELRVGTVLSAKINESARKKAYTLQIDFGSEIGTKKTSAQITDYYKEEDLVGKQIIAVVNFPPKQIGKVMSEVLVTGFPSEDGKVVLCSPDFKVPNGSKLF</sequence>
<reference evidence="5 6" key="1">
    <citation type="submission" date="2016-01" db="EMBL/GenBank/DDBJ databases">
        <title>Genome sequencing of Roseivirga spongicola UST030701-084.</title>
        <authorList>
            <person name="Selvaratnam C."/>
            <person name="Thevarajoo S."/>
            <person name="Goh K.M."/>
            <person name="Ee R."/>
            <person name="Chan K.-G."/>
            <person name="Chong C.S."/>
        </authorList>
    </citation>
    <scope>NUCLEOTIDE SEQUENCE [LARGE SCALE GENOMIC DNA]</scope>
    <source>
        <strain evidence="5 6">UST030701-084</strain>
    </source>
</reference>
<dbReference type="PANTHER" id="PTHR11586">
    <property type="entry name" value="TRNA-AMINOACYLATION COFACTOR ARC1 FAMILY MEMBER"/>
    <property type="match status" value="1"/>
</dbReference>
<dbReference type="NCBIfam" id="TIGR02222">
    <property type="entry name" value="chap_CsaA"/>
    <property type="match status" value="1"/>
</dbReference>
<evidence type="ECO:0000256" key="2">
    <source>
        <dbReference type="ARBA" id="ARBA00022884"/>
    </source>
</evidence>
<dbReference type="OrthoDB" id="9794564at2"/>
<evidence type="ECO:0000256" key="3">
    <source>
        <dbReference type="PROSITE-ProRule" id="PRU00209"/>
    </source>
</evidence>
<dbReference type="Proteomes" id="UP000075606">
    <property type="component" value="Unassembled WGS sequence"/>
</dbReference>
<dbReference type="Pfam" id="PF01588">
    <property type="entry name" value="tRNA_bind"/>
    <property type="match status" value="1"/>
</dbReference>
<organism evidence="5 6">
    <name type="scientific">Roseivirga spongicola</name>
    <dbReference type="NCBI Taxonomy" id="333140"/>
    <lineage>
        <taxon>Bacteria</taxon>
        <taxon>Pseudomonadati</taxon>
        <taxon>Bacteroidota</taxon>
        <taxon>Cytophagia</taxon>
        <taxon>Cytophagales</taxon>
        <taxon>Roseivirgaceae</taxon>
        <taxon>Roseivirga</taxon>
    </lineage>
</organism>
<dbReference type="STRING" id="333140.AWW68_02170"/>
<dbReference type="InterPro" id="IPR012340">
    <property type="entry name" value="NA-bd_OB-fold"/>
</dbReference>
<dbReference type="PANTHER" id="PTHR11586:SF37">
    <property type="entry name" value="TRNA-BINDING DOMAIN-CONTAINING PROTEIN"/>
    <property type="match status" value="1"/>
</dbReference>
<dbReference type="RefSeq" id="WP_068216108.1">
    <property type="nucleotide sequence ID" value="NZ_CP139724.1"/>
</dbReference>
<dbReference type="PROSITE" id="PS50886">
    <property type="entry name" value="TRBD"/>
    <property type="match status" value="1"/>
</dbReference>
<comment type="caution">
    <text evidence="5">The sequence shown here is derived from an EMBL/GenBank/DDBJ whole genome shotgun (WGS) entry which is preliminary data.</text>
</comment>
<dbReference type="AlphaFoldDB" id="A0A150XFU9"/>
<protein>
    <submittedName>
        <fullName evidence="5">tRNA-binding protein</fullName>
    </submittedName>
</protein>
<evidence type="ECO:0000256" key="1">
    <source>
        <dbReference type="ARBA" id="ARBA00022555"/>
    </source>
</evidence>
<dbReference type="InterPro" id="IPR051270">
    <property type="entry name" value="Tyrosine-tRNA_ligase_regulator"/>
</dbReference>
<evidence type="ECO:0000313" key="6">
    <source>
        <dbReference type="Proteomes" id="UP000075606"/>
    </source>
</evidence>
<evidence type="ECO:0000313" key="5">
    <source>
        <dbReference type="EMBL" id="KYG77599.1"/>
    </source>
</evidence>
<evidence type="ECO:0000259" key="4">
    <source>
        <dbReference type="PROSITE" id="PS50886"/>
    </source>
</evidence>
<dbReference type="Gene3D" id="2.40.50.140">
    <property type="entry name" value="Nucleic acid-binding proteins"/>
    <property type="match status" value="1"/>
</dbReference>
<accession>A0A150XFU9</accession>
<proteinExistence type="predicted"/>
<dbReference type="NCBIfam" id="NF007494">
    <property type="entry name" value="PRK10089.1-3"/>
    <property type="match status" value="1"/>
</dbReference>
<dbReference type="EMBL" id="LRPC01000001">
    <property type="protein sequence ID" value="KYG77599.1"/>
    <property type="molecule type" value="Genomic_DNA"/>
</dbReference>
<dbReference type="NCBIfam" id="NF007493">
    <property type="entry name" value="PRK10089.1-2"/>
    <property type="match status" value="1"/>
</dbReference>
<dbReference type="FunFam" id="2.40.50.140:FF:000165">
    <property type="entry name" value="Chaperone CsaA"/>
    <property type="match status" value="1"/>
</dbReference>
<dbReference type="CDD" id="cd02798">
    <property type="entry name" value="tRNA_bind_CsaA"/>
    <property type="match status" value="1"/>
</dbReference>
<keyword evidence="2 3" id="KW-0694">RNA-binding</keyword>
<dbReference type="InterPro" id="IPR008231">
    <property type="entry name" value="CsaA"/>
</dbReference>
<dbReference type="SUPFAM" id="SSF50249">
    <property type="entry name" value="Nucleic acid-binding proteins"/>
    <property type="match status" value="1"/>
</dbReference>
<dbReference type="InterPro" id="IPR002547">
    <property type="entry name" value="tRNA-bd_dom"/>
</dbReference>